<dbReference type="PANTHER" id="PTHR15528">
    <property type="entry name" value="PEROXISOME PROLIFERATOR ACTIVATED RECEPTOR GAMMA COACTIVATOR 1 PGC-1 -RELATED"/>
    <property type="match status" value="1"/>
</dbReference>
<feature type="region of interest" description="Disordered" evidence="7">
    <location>
        <begin position="1294"/>
        <end position="1313"/>
    </location>
</feature>
<dbReference type="InterPro" id="IPR015943">
    <property type="entry name" value="WD40/YVTN_repeat-like_dom_sf"/>
</dbReference>
<reference evidence="9" key="1">
    <citation type="submission" date="2021-09" db="EMBL/GenBank/DDBJ databases">
        <title>A high-quality genome of the endoparasitic fungus Hirsutella rhossiliensis with a comparison of Hirsutella genomes reveals transposable elements contributing to genome size variation.</title>
        <authorList>
            <person name="Lin R."/>
            <person name="Jiao Y."/>
            <person name="Sun X."/>
            <person name="Ling J."/>
            <person name="Xie B."/>
            <person name="Cheng X."/>
        </authorList>
    </citation>
    <scope>NUCLEOTIDE SEQUENCE</scope>
    <source>
        <strain evidence="9">HR02</strain>
    </source>
</reference>
<feature type="region of interest" description="Disordered" evidence="7">
    <location>
        <begin position="924"/>
        <end position="1267"/>
    </location>
</feature>
<keyword evidence="5" id="KW-0804">Transcription</keyword>
<dbReference type="EMBL" id="JAIZPD010000009">
    <property type="protein sequence ID" value="KAH0960771.1"/>
    <property type="molecule type" value="Genomic_DNA"/>
</dbReference>
<evidence type="ECO:0000256" key="6">
    <source>
        <dbReference type="ARBA" id="ARBA00023242"/>
    </source>
</evidence>
<feature type="compositionally biased region" description="Pro residues" evidence="7">
    <location>
        <begin position="1374"/>
        <end position="1384"/>
    </location>
</feature>
<evidence type="ECO:0000313" key="9">
    <source>
        <dbReference type="EMBL" id="KAH0960771.1"/>
    </source>
</evidence>
<dbReference type="GO" id="GO:0045944">
    <property type="term" value="P:positive regulation of transcription by RNA polymerase II"/>
    <property type="evidence" value="ECO:0007669"/>
    <property type="project" value="TreeGrafter"/>
</dbReference>
<dbReference type="GO" id="GO:0005634">
    <property type="term" value="C:nucleus"/>
    <property type="evidence" value="ECO:0007669"/>
    <property type="project" value="UniProtKB-SubCell"/>
</dbReference>
<feature type="compositionally biased region" description="Low complexity" evidence="7">
    <location>
        <begin position="809"/>
        <end position="821"/>
    </location>
</feature>
<feature type="compositionally biased region" description="Basic and acidic residues" evidence="7">
    <location>
        <begin position="1110"/>
        <end position="1123"/>
    </location>
</feature>
<dbReference type="GO" id="GO:0003712">
    <property type="term" value="F:transcription coregulator activity"/>
    <property type="evidence" value="ECO:0007669"/>
    <property type="project" value="InterPro"/>
</dbReference>
<dbReference type="GO" id="GO:0003723">
    <property type="term" value="F:RNA binding"/>
    <property type="evidence" value="ECO:0007669"/>
    <property type="project" value="UniProtKB-KW"/>
</dbReference>
<dbReference type="PANTHER" id="PTHR15528:SF11">
    <property type="entry name" value="FI18188P1"/>
    <property type="match status" value="1"/>
</dbReference>
<feature type="region of interest" description="Disordered" evidence="7">
    <location>
        <begin position="720"/>
        <end position="739"/>
    </location>
</feature>
<evidence type="ECO:0000256" key="2">
    <source>
        <dbReference type="ARBA" id="ARBA00022553"/>
    </source>
</evidence>
<feature type="compositionally biased region" description="Polar residues" evidence="7">
    <location>
        <begin position="371"/>
        <end position="380"/>
    </location>
</feature>
<dbReference type="RefSeq" id="XP_044718284.1">
    <property type="nucleotide sequence ID" value="XM_044866395.1"/>
</dbReference>
<keyword evidence="2" id="KW-0597">Phosphoprotein</keyword>
<feature type="region of interest" description="Disordered" evidence="7">
    <location>
        <begin position="800"/>
        <end position="821"/>
    </location>
</feature>
<evidence type="ECO:0000256" key="7">
    <source>
        <dbReference type="SAM" id="MobiDB-lite"/>
    </source>
</evidence>
<feature type="domain" description="Gem-associated protein 5 TPR" evidence="8">
    <location>
        <begin position="539"/>
        <end position="693"/>
    </location>
</feature>
<evidence type="ECO:0000259" key="8">
    <source>
        <dbReference type="Pfam" id="PF23774"/>
    </source>
</evidence>
<feature type="compositionally biased region" description="Polar residues" evidence="7">
    <location>
        <begin position="729"/>
        <end position="739"/>
    </location>
</feature>
<feature type="compositionally biased region" description="Low complexity" evidence="7">
    <location>
        <begin position="950"/>
        <end position="967"/>
    </location>
</feature>
<accession>A0A9P8SH91</accession>
<evidence type="ECO:0000256" key="1">
    <source>
        <dbReference type="ARBA" id="ARBA00004123"/>
    </source>
</evidence>
<evidence type="ECO:0000256" key="5">
    <source>
        <dbReference type="ARBA" id="ARBA00023163"/>
    </source>
</evidence>
<keyword evidence="10" id="KW-1185">Reference proteome</keyword>
<evidence type="ECO:0000256" key="3">
    <source>
        <dbReference type="ARBA" id="ARBA00022884"/>
    </source>
</evidence>
<dbReference type="GeneID" id="68357053"/>
<evidence type="ECO:0000313" key="10">
    <source>
        <dbReference type="Proteomes" id="UP000824596"/>
    </source>
</evidence>
<feature type="region of interest" description="Disordered" evidence="7">
    <location>
        <begin position="345"/>
        <end position="495"/>
    </location>
</feature>
<feature type="region of interest" description="Disordered" evidence="7">
    <location>
        <begin position="1"/>
        <end position="22"/>
    </location>
</feature>
<comment type="caution">
    <text evidence="9">The sequence shown here is derived from an EMBL/GenBank/DDBJ whole genome shotgun (WGS) entry which is preliminary data.</text>
</comment>
<feature type="compositionally biased region" description="Polar residues" evidence="7">
    <location>
        <begin position="1045"/>
        <end position="1057"/>
    </location>
</feature>
<feature type="compositionally biased region" description="Basic and acidic residues" evidence="7">
    <location>
        <begin position="1139"/>
        <end position="1156"/>
    </location>
</feature>
<feature type="compositionally biased region" description="Basic and acidic residues" evidence="7">
    <location>
        <begin position="1061"/>
        <end position="1085"/>
    </location>
</feature>
<feature type="compositionally biased region" description="Polar residues" evidence="7">
    <location>
        <begin position="928"/>
        <end position="938"/>
    </location>
</feature>
<dbReference type="Gene3D" id="2.130.10.10">
    <property type="entry name" value="YVTN repeat-like/Quinoprotein amine dehydrogenase"/>
    <property type="match status" value="1"/>
</dbReference>
<feature type="region of interest" description="Disordered" evidence="7">
    <location>
        <begin position="1447"/>
        <end position="1505"/>
    </location>
</feature>
<feature type="compositionally biased region" description="Basic and acidic residues" evidence="7">
    <location>
        <begin position="486"/>
        <end position="495"/>
    </location>
</feature>
<dbReference type="FunFam" id="2.130.10.10:FF:000577">
    <property type="entry name" value="WD domain G-beta repeat protein"/>
    <property type="match status" value="1"/>
</dbReference>
<dbReference type="SUPFAM" id="SSF50978">
    <property type="entry name" value="WD40 repeat-like"/>
    <property type="match status" value="1"/>
</dbReference>
<feature type="compositionally biased region" description="Polar residues" evidence="7">
    <location>
        <begin position="407"/>
        <end position="420"/>
    </location>
</feature>
<feature type="compositionally biased region" description="Basic and acidic residues" evidence="7">
    <location>
        <begin position="1472"/>
        <end position="1488"/>
    </location>
</feature>
<dbReference type="OrthoDB" id="7326421at2759"/>
<gene>
    <name evidence="9" type="ORF">HRG_07924</name>
</gene>
<protein>
    <recommendedName>
        <fullName evidence="8">Gem-associated protein 5 TPR domain-containing protein</fullName>
    </recommendedName>
</protein>
<dbReference type="Pfam" id="PF23774">
    <property type="entry name" value="TPR_GEMI5"/>
    <property type="match status" value="1"/>
</dbReference>
<feature type="compositionally biased region" description="Polar residues" evidence="7">
    <location>
        <begin position="429"/>
        <end position="452"/>
    </location>
</feature>
<dbReference type="Proteomes" id="UP000824596">
    <property type="component" value="Unassembled WGS sequence"/>
</dbReference>
<name>A0A9P8SH91_9HYPO</name>
<sequence length="1550" mass="168833">MSASSRNCAAQSSARSSTARGTQIQEVTTMPSVQDLRFFDPCAATASMFLYAQGRSVMCCHHDTLTVERRFARHTEEVQLLAVDNHSEVGGGRLVVSYDAGQTAIVWDLMTGDEVARFTSYDHLTVAAWMRNGNVAFGNTQGSIILFEPTTSEHISSRTIDQIAVTALAPSADCRTFAIGYQNGSLLIATLQPRFTILHNLTTSRGPSPIVTLSWHASSSRQKSDMLAVQTHDGDLRVWSVAKSYSADDPAKVVRILRRRENFVAGPNWMGWSKNGRIIQFSDSETLSWDVRTKHVTFDSIPTLEHVKGIAVYGPGATLFTLGPQCTVHQFDLNSPSIMVNSVQHSVAPLPPSPPNSIEEPGAKPPVPVTTVHTSESDGSSVPVEVGISESDDDHLSPFARLAKQQAPDSGTEQSSSAGSRTPGRHNGSIKSQGMSDNTYISAGTSLKSSTVGRREPDNYSMGYSLGTTSASSVSSSRHRHRPSRLRHEVPRSPDDNKVHDLFKFTRTRLSDIPYRHPIISDNSRLTNDDLRRQMLSTIFGWQHEVNDLIRDEMTRYPAGSASRILLAKWLGDMDADFMAGSSENMTSSDWMLLALSGIGGHQSQHKLGRAYVQRLLESGDIHVAVTIMLGMGDHNDAIEVYISHKRYMEALILTCVAFPGVWERQVAIVRKWGEWAVQHGQQQLAIRCFACTDQESTEPWTSPSAAQLNFQSITPSIPEVLSPPLSPPGTQRGPQRSIAKSSALKLITSFGDQTQKSRFYSQGDGGQTPIAAGVTPIADSAISPGGSYEAATAFLRPSSNSRFNTPTSARAGGSSLGRSRLPSIGEIPSDLNRAALQAAEQVANPVEPKEGMSLQRAASASPMMMRDRFKRAATAHEGEWPPSPDRDILAKMQEARSNSRNGSRDRIPHGVNLHVQTEQICPAEVTSPEQSVSSSTRFHWPTRRRGPGSIASSITSNSSASRSLRANPRHREDYIHSLDVAQSYHSKRNKSRHGSKERSPRSWTKPKRSPTSPIPMSPEDLANLSTAKNSEVPEPLTVRKSGAQALNATSRTSSRGSNHKSLEERPRPPALDIRGRTACRETSHQRSPSSPLPLSAGTLHYQGSEDEEDFKRAMQAREDFRARHGRSSSRGLNSPAAAERERSKSRRREVAELLDSHPPLPLVSQGRAASTEHAGDLRQMKDERQRKKEQAARELEERRKSLAKRPQAPQIPHPSEISSPLTRVGVEAADVQPCNDDVPPRSATEPPKTTYARSGPPIGLPATPKAMRLIMESENSGRASRDMAEVPPIPLTFAQRHSPNTSPDKEKGAGLLALLPSTVYQPPGRPAIPRSMSAPIPDESHRPRSTRKTSYGDARGIDEVMSGQRRRSHEEPVPPPPPPPPAAPVLKELQHLAVPPPPPPAPLAHAQRQHNQGAVGSGMIEIVMDDDDNAPVAAAPNDGMVPVIALPAPPPRGHRRGRSSGDGSLSGRLSKATERLRSASRGHKDSGRSAIRSPPIETCHLNSPMSAVQLRYPITGMPPPAKYDTDLMRSPIEPKGNHASTGLHHSEMI</sequence>
<proteinExistence type="predicted"/>
<keyword evidence="6" id="KW-0539">Nucleus</keyword>
<dbReference type="InterPro" id="IPR056421">
    <property type="entry name" value="TPR_GEMI5"/>
</dbReference>
<keyword evidence="3" id="KW-0694">RNA-binding</keyword>
<dbReference type="InterPro" id="IPR034605">
    <property type="entry name" value="PGC-1"/>
</dbReference>
<comment type="subcellular location">
    <subcellularLocation>
        <location evidence="1">Nucleus</location>
    </subcellularLocation>
</comment>
<organism evidence="9 10">
    <name type="scientific">Hirsutella rhossiliensis</name>
    <dbReference type="NCBI Taxonomy" id="111463"/>
    <lineage>
        <taxon>Eukaryota</taxon>
        <taxon>Fungi</taxon>
        <taxon>Dikarya</taxon>
        <taxon>Ascomycota</taxon>
        <taxon>Pezizomycotina</taxon>
        <taxon>Sordariomycetes</taxon>
        <taxon>Hypocreomycetidae</taxon>
        <taxon>Hypocreales</taxon>
        <taxon>Ophiocordycipitaceae</taxon>
        <taxon>Hirsutella</taxon>
    </lineage>
</organism>
<feature type="compositionally biased region" description="Low complexity" evidence="7">
    <location>
        <begin position="9"/>
        <end position="22"/>
    </location>
</feature>
<keyword evidence="4" id="KW-0805">Transcription regulation</keyword>
<feature type="compositionally biased region" description="Basic and acidic residues" evidence="7">
    <location>
        <begin position="1174"/>
        <end position="1201"/>
    </location>
</feature>
<dbReference type="InterPro" id="IPR036322">
    <property type="entry name" value="WD40_repeat_dom_sf"/>
</dbReference>
<evidence type="ECO:0000256" key="4">
    <source>
        <dbReference type="ARBA" id="ARBA00023015"/>
    </source>
</evidence>
<feature type="compositionally biased region" description="Low complexity" evidence="7">
    <location>
        <begin position="1462"/>
        <end position="1471"/>
    </location>
</feature>
<feature type="region of interest" description="Disordered" evidence="7">
    <location>
        <begin position="1322"/>
        <end position="1414"/>
    </location>
</feature>